<dbReference type="CDD" id="cd11336">
    <property type="entry name" value="AmyAc_MTSase"/>
    <property type="match status" value="1"/>
</dbReference>
<dbReference type="PANTHER" id="PTHR10357">
    <property type="entry name" value="ALPHA-AMYLASE FAMILY MEMBER"/>
    <property type="match status" value="1"/>
</dbReference>
<proteinExistence type="predicted"/>
<keyword evidence="3" id="KW-1185">Reference proteome</keyword>
<dbReference type="GO" id="GO:0030980">
    <property type="term" value="P:alpha-glucan catabolic process"/>
    <property type="evidence" value="ECO:0007669"/>
    <property type="project" value="TreeGrafter"/>
</dbReference>
<feature type="domain" description="Glycosyl hydrolase family 13 catalytic" evidence="1">
    <location>
        <begin position="14"/>
        <end position="686"/>
    </location>
</feature>
<organism evidence="2 3">
    <name type="scientific">Agromyces tardus</name>
    <dbReference type="NCBI Taxonomy" id="2583849"/>
    <lineage>
        <taxon>Bacteria</taxon>
        <taxon>Bacillati</taxon>
        <taxon>Actinomycetota</taxon>
        <taxon>Actinomycetes</taxon>
        <taxon>Micrococcales</taxon>
        <taxon>Microbacteriaceae</taxon>
        <taxon>Agromyces</taxon>
    </lineage>
</organism>
<dbReference type="Gene3D" id="1.10.10.470">
    <property type="entry name" value="Maltooligosyl trehalose synthase, domain 4"/>
    <property type="match status" value="1"/>
</dbReference>
<dbReference type="RefSeq" id="WP_122937789.1">
    <property type="nucleotide sequence ID" value="NZ_JBHSNT010000044.1"/>
</dbReference>
<reference evidence="2 3" key="1">
    <citation type="submission" date="2018-10" db="EMBL/GenBank/DDBJ databases">
        <title>Isolation, diversity and antibacterial activity of antinobacteria from the wheat rhizosphere soil.</title>
        <authorList>
            <person name="Sun T."/>
        </authorList>
    </citation>
    <scope>NUCLEOTIDE SEQUENCE [LARGE SCALE GENOMIC DNA]</scope>
    <source>
        <strain evidence="2 3">SJ-23</strain>
    </source>
</reference>
<dbReference type="Pfam" id="PF00128">
    <property type="entry name" value="Alpha-amylase"/>
    <property type="match status" value="1"/>
</dbReference>
<dbReference type="Gene3D" id="3.20.20.80">
    <property type="entry name" value="Glycosidases"/>
    <property type="match status" value="1"/>
</dbReference>
<accession>A0A3M8A4R1</accession>
<dbReference type="InterPro" id="IPR013797">
    <property type="entry name" value="Maltooligo_trehalose_synth_4"/>
</dbReference>
<dbReference type="InterPro" id="IPR012767">
    <property type="entry name" value="Trehalose_TreY"/>
</dbReference>
<evidence type="ECO:0000313" key="3">
    <source>
        <dbReference type="Proteomes" id="UP000275048"/>
    </source>
</evidence>
<gene>
    <name evidence="2" type="primary">treY</name>
    <name evidence="2" type="ORF">EDM22_14445</name>
</gene>
<dbReference type="Gene3D" id="1.10.150.200">
    <property type="entry name" value="Maltooligosyl trehalose synthase, domain 3"/>
    <property type="match status" value="1"/>
</dbReference>
<dbReference type="GO" id="GO:0005992">
    <property type="term" value="P:trehalose biosynthetic process"/>
    <property type="evidence" value="ECO:0007669"/>
    <property type="project" value="TreeGrafter"/>
</dbReference>
<dbReference type="InterPro" id="IPR006047">
    <property type="entry name" value="GH13_cat_dom"/>
</dbReference>
<dbReference type="SUPFAM" id="SSF51445">
    <property type="entry name" value="(Trans)glycosidases"/>
    <property type="match status" value="1"/>
</dbReference>
<dbReference type="NCBIfam" id="TIGR02401">
    <property type="entry name" value="trehalose_TreY"/>
    <property type="match status" value="1"/>
</dbReference>
<name>A0A3M8A4R1_9MICO</name>
<dbReference type="SMART" id="SM00642">
    <property type="entry name" value="Aamy"/>
    <property type="match status" value="1"/>
</dbReference>
<comment type="caution">
    <text evidence="2">The sequence shown here is derived from an EMBL/GenBank/DDBJ whole genome shotgun (WGS) entry which is preliminary data.</text>
</comment>
<evidence type="ECO:0000313" key="2">
    <source>
        <dbReference type="EMBL" id="RNB46219.1"/>
    </source>
</evidence>
<evidence type="ECO:0000259" key="1">
    <source>
        <dbReference type="SMART" id="SM00642"/>
    </source>
</evidence>
<dbReference type="EMBL" id="RHHB01000036">
    <property type="protein sequence ID" value="RNB46219.1"/>
    <property type="molecule type" value="Genomic_DNA"/>
</dbReference>
<dbReference type="PANTHER" id="PTHR10357:SF216">
    <property type="entry name" value="MALTOOLIGOSYL TREHALOSE SYNTHASE-RELATED"/>
    <property type="match status" value="1"/>
</dbReference>
<dbReference type="Gene3D" id="3.30.1590.10">
    <property type="entry name" value="Maltooligosyl trehalose synthase, domain 2"/>
    <property type="match status" value="1"/>
</dbReference>
<dbReference type="InterPro" id="IPR017853">
    <property type="entry name" value="GH"/>
</dbReference>
<dbReference type="AlphaFoldDB" id="A0A3M8A4R1"/>
<dbReference type="OrthoDB" id="9761577at2"/>
<dbReference type="Proteomes" id="UP000275048">
    <property type="component" value="Unassembled WGS sequence"/>
</dbReference>
<protein>
    <submittedName>
        <fullName evidence="2">Malto-oligosyltrehalose synthase</fullName>
    </submittedName>
</protein>
<sequence length="828" mass="89384">MTRAREPRSTYRLQIRSGFTLADAAGLVDYLDALGVDWVYVSPLLGARAGSDHGYDVVAHDEVDAARGGAAGLQLLSDAAHAAGLGVLADIVPNHVGVAVPAENAWWWSLLQLGPESPHAAAFDVDWDAAGGRLRIPVLGGALEEAAASGDLRVEGDELRYFEHRFPLAPGTADAVATRADDAEPAGAAASDVLAVHARQHYELVHWRRADAELNYRRFFAVNELAGIRVEDPAVFDASHAEIVRWVQGGLVDGLRVDHPDGLAAPGAYLDRLADATGGAYVLVEKILEGDEALPPFWRTDGTTGYDALADVDRVLVDPRGEAPLDELDARLRADTGIAGYGTWHDLIHGTKRGIADGILRSEVLRLERMLPQPAPPDAADAIAELLACFPVYRSYLPAGREHLEESAALARRHRPELSDAIEALMPVLGDPDSPVAVRFQQTSGMVMAKGVEDTAFYRCTRLGSLTEVGGDPSQFAIARDAFHDRQLRRLGTLPHSMTTLSTHDTKRGEDVRARLDVLAEVPERWAEVLERFRAMAGSTGDGPFDALLWQAIVGAWPASRERLHAYAEKAAREASVSTTWYEPDAAFEGRMHEVIDRAFDDRAVRAELDGFVAWIAPAGWSNGLSAKLLQLTMPGVPDVYQGSELWETSLVDPDNRRVVDFDERRRMLRDLDAALDGDGDVDAARLPPVDETAAAKLLVTSRALRLRRDRPELFARYVPMVVTGAAAEHVLAFDRGGAVTVATRLPVGLAARAGAEPAASAPAEAWKDTLLMRRAGPTVDVLTGRRFEAGAIPLAELLAHYPVALLADVDARAGSRGGRHVADEGAR</sequence>
<dbReference type="GO" id="GO:0047470">
    <property type="term" value="F:(1,4)-alpha-D-glucan 1-alpha-D-glucosylmutase activity"/>
    <property type="evidence" value="ECO:0007669"/>
    <property type="project" value="TreeGrafter"/>
</dbReference>